<organism evidence="1 2">
    <name type="scientific">Limimaricola hongkongensis DSM 17492</name>
    <dbReference type="NCBI Taxonomy" id="1122180"/>
    <lineage>
        <taxon>Bacteria</taxon>
        <taxon>Pseudomonadati</taxon>
        <taxon>Pseudomonadota</taxon>
        <taxon>Alphaproteobacteria</taxon>
        <taxon>Rhodobacterales</taxon>
        <taxon>Paracoccaceae</taxon>
        <taxon>Limimaricola</taxon>
    </lineage>
</organism>
<dbReference type="eggNOG" id="ENOG5031R6R">
    <property type="taxonomic scope" value="Bacteria"/>
</dbReference>
<proteinExistence type="predicted"/>
<sequence>MLADWIDFGQVSAERDENLSEYFFENGVLEAVLGDRHQFLVLGRKGAGKTAVFQHFKNNPRKYIGVGDFSDSLSLQDYSWDVHSLLASKGKATSLAYIQSWKYVIYLNAIKCLHKKGARGKKIDAAIKLVQRIYSSPSPTLSQMIGSKIFQLTSLKLPAGGVDLAEGNLDALSVSGGEISFSDVQKDESLQNSLNQSIERLSEIFEEALLDTISEESKVFITFDRVDEAWDRDSFGESQKVIAGLIGAAETITSKFRGALRPVVFLREDIFDSLDINDKNKLRADCGQLLAWTKDSLSRMLLERVNYFARKSGVAEYEKVDALFDRPQMRQGRAPFDYINLRTMVRPRDFIRSFQLIKGDMLSRKENPYDPEAVNEEYLECQSIYNSESAYSEWLVEELKDEWRVQYPAINDLFAALQNNGATTLSIGDLSDSLAKAGIKSGRSDLTSYLRFLYDNSIIGFRVGASQQWRFRCFFKAQGFIEADVYKVHDGLHRGLNLTESRSPSQKK</sequence>
<gene>
    <name evidence="1" type="ORF">Lokhon_01071</name>
</gene>
<evidence type="ECO:0008006" key="3">
    <source>
        <dbReference type="Google" id="ProtNLM"/>
    </source>
</evidence>
<dbReference type="PATRIC" id="fig|1122180.6.peg.1063"/>
<dbReference type="NCBIfam" id="NF047389">
    <property type="entry name" value="ATPase_Sll1717"/>
    <property type="match status" value="1"/>
</dbReference>
<dbReference type="HOGENOM" id="CLU_035897_1_0_5"/>
<dbReference type="Proteomes" id="UP000025047">
    <property type="component" value="Unassembled WGS sequence"/>
</dbReference>
<keyword evidence="2" id="KW-1185">Reference proteome</keyword>
<dbReference type="RefSeq" id="WP_162561757.1">
    <property type="nucleotide sequence ID" value="NZ_KB822997.1"/>
</dbReference>
<dbReference type="STRING" id="1122180.Lokhon_01071"/>
<reference evidence="1 2" key="1">
    <citation type="submission" date="2013-03" db="EMBL/GenBank/DDBJ databases">
        <authorList>
            <person name="Fiebig A."/>
            <person name="Goeker M."/>
            <person name="Klenk H.-P.P."/>
        </authorList>
    </citation>
    <scope>NUCLEOTIDE SEQUENCE [LARGE SCALE GENOMIC DNA]</scope>
    <source>
        <strain evidence="1 2">DSM 17492</strain>
    </source>
</reference>
<evidence type="ECO:0000313" key="2">
    <source>
        <dbReference type="Proteomes" id="UP000025047"/>
    </source>
</evidence>
<name>A0A017HDP1_9RHOB</name>
<evidence type="ECO:0000313" key="1">
    <source>
        <dbReference type="EMBL" id="EYD72278.1"/>
    </source>
</evidence>
<dbReference type="EMBL" id="APGJ01000004">
    <property type="protein sequence ID" value="EYD72278.1"/>
    <property type="molecule type" value="Genomic_DNA"/>
</dbReference>
<accession>A0A017HDP1</accession>
<dbReference type="AlphaFoldDB" id="A0A017HDP1"/>
<protein>
    <recommendedName>
        <fullName evidence="3">ATPase</fullName>
    </recommendedName>
</protein>
<comment type="caution">
    <text evidence="1">The sequence shown here is derived from an EMBL/GenBank/DDBJ whole genome shotgun (WGS) entry which is preliminary data.</text>
</comment>
<dbReference type="InterPro" id="IPR059206">
    <property type="entry name" value="Sll1717-like"/>
</dbReference>